<name>A0ACC1HC20_9FUNG</name>
<proteinExistence type="predicted"/>
<protein>
    <submittedName>
        <fullName evidence="1">GTP-binding protein gtr2</fullName>
    </submittedName>
</protein>
<keyword evidence="2" id="KW-1185">Reference proteome</keyword>
<dbReference type="Proteomes" id="UP001145114">
    <property type="component" value="Unassembled WGS sequence"/>
</dbReference>
<organism evidence="1 2">
    <name type="scientific">Spiromyces aspiralis</name>
    <dbReference type="NCBI Taxonomy" id="68401"/>
    <lineage>
        <taxon>Eukaryota</taxon>
        <taxon>Fungi</taxon>
        <taxon>Fungi incertae sedis</taxon>
        <taxon>Zoopagomycota</taxon>
        <taxon>Kickxellomycotina</taxon>
        <taxon>Kickxellomycetes</taxon>
        <taxon>Kickxellales</taxon>
        <taxon>Kickxellaceae</taxon>
        <taxon>Spiromyces</taxon>
    </lineage>
</organism>
<gene>
    <name evidence="1" type="primary">GTR2</name>
    <name evidence="1" type="ORF">EV182_006792</name>
</gene>
<sequence>MMKFFGAENFDYTLSFYTTSIYDRSMYEAITQVIGDLVPNKPYIENVLSTFCNTSMMEKAFLFDRDTRICLAGDVLSIDNDAFRFCSDTLLMLEDMFRIMWSEIKDEQMKEEYRRDNPKSKIKPHRGFVTLDGSEYMYAYQVDRSLIMVSVGKDRSTMKDALLEYNAAQTAKGIRKILTRKTTTTPYIDILINDYENKQSGVAEARGYEPPAAPTNPQ</sequence>
<reference evidence="1" key="1">
    <citation type="submission" date="2022-06" db="EMBL/GenBank/DDBJ databases">
        <title>Phylogenomic reconstructions and comparative analyses of Kickxellomycotina fungi.</title>
        <authorList>
            <person name="Reynolds N.K."/>
            <person name="Stajich J.E."/>
            <person name="Barry K."/>
            <person name="Grigoriev I.V."/>
            <person name="Crous P."/>
            <person name="Smith M.E."/>
        </authorList>
    </citation>
    <scope>NUCLEOTIDE SEQUENCE</scope>
    <source>
        <strain evidence="1">RSA 2271</strain>
    </source>
</reference>
<evidence type="ECO:0000313" key="2">
    <source>
        <dbReference type="Proteomes" id="UP001145114"/>
    </source>
</evidence>
<dbReference type="EMBL" id="JAMZIH010008059">
    <property type="protein sequence ID" value="KAJ1672638.1"/>
    <property type="molecule type" value="Genomic_DNA"/>
</dbReference>
<accession>A0ACC1HC20</accession>
<evidence type="ECO:0000313" key="1">
    <source>
        <dbReference type="EMBL" id="KAJ1672638.1"/>
    </source>
</evidence>
<comment type="caution">
    <text evidence="1">The sequence shown here is derived from an EMBL/GenBank/DDBJ whole genome shotgun (WGS) entry which is preliminary data.</text>
</comment>